<dbReference type="EMBL" id="JAVDPF010000003">
    <property type="protein sequence ID" value="KAL1885250.1"/>
    <property type="molecule type" value="Genomic_DNA"/>
</dbReference>
<dbReference type="SMART" id="SM00028">
    <property type="entry name" value="TPR"/>
    <property type="match status" value="5"/>
</dbReference>
<dbReference type="SUPFAM" id="SSF48452">
    <property type="entry name" value="TPR-like"/>
    <property type="match status" value="1"/>
</dbReference>
<comment type="function">
    <text evidence="1">Involved in endocytosis.</text>
</comment>
<reference evidence="4 5" key="1">
    <citation type="journal article" date="2024" name="IMA Fungus">
        <title>IMA Genome - F19 : A genome assembly and annotation guide to empower mycologists, including annotated draft genome sequences of Ceratocystis pirilliformis, Diaporthe australafricana, Fusarium ophioides, Paecilomyces lecythidis, and Sporothrix stenoceras.</title>
        <authorList>
            <person name="Aylward J."/>
            <person name="Wilson A.M."/>
            <person name="Visagie C.M."/>
            <person name="Spraker J."/>
            <person name="Barnes I."/>
            <person name="Buitendag C."/>
            <person name="Ceriani C."/>
            <person name="Del Mar Angel L."/>
            <person name="du Plessis D."/>
            <person name="Fuchs T."/>
            <person name="Gasser K."/>
            <person name="Kramer D."/>
            <person name="Li W."/>
            <person name="Munsamy K."/>
            <person name="Piso A."/>
            <person name="Price J.L."/>
            <person name="Sonnekus B."/>
            <person name="Thomas C."/>
            <person name="van der Nest A."/>
            <person name="van Dijk A."/>
            <person name="van Heerden A."/>
            <person name="van Vuuren N."/>
            <person name="Yilmaz N."/>
            <person name="Duong T.A."/>
            <person name="van der Merwe N.A."/>
            <person name="Wingfield M.J."/>
            <person name="Wingfield B.D."/>
        </authorList>
    </citation>
    <scope>NUCLEOTIDE SEQUENCE [LARGE SCALE GENOMIC DNA]</scope>
    <source>
        <strain evidence="4 5">CMW 18167</strain>
    </source>
</reference>
<sequence>MQQGDKAHRYITALDDARCQDRWSEIPELIRKVTKHAPERKCLLQVASAENQIVSYIHSRPSTAATSNSASASTQLSELIPTLLSVIEEAQGTPQDVFQAQVCLGWVHWVLSEPALAAARLPKDFYATVQTLSGEGEALSPWTEVCLVKGCYIKGAGQALVSTADEAMQTFSSVLPWLAALNQAATFSPQLLFWTEKLLAKSGLIASAEAQAQGPGASEKTIELAFKSLRLWSAHPNVKSGLVAQNAFPVESDPQSLVWRSYYDLLSAVLQRGLDYVPSSEGSARLQLASEYRRVEGVCESNLLKEVRFPPASSTAPEVEAWVEQVIGNWEVLCGPDWTDEDLGEGGQNALSRNVLDILYRAATKTYHSHLILRRLFHVHSALADFYLAMKALDSYVEIVMSAKERAEKGAELGELEDEEVLLRTVSEGVLVLCSLGAFGEAEKAKKLTDLLVDCVEKDLRAQSAGNQQHNISPPVIAMAYRAIGIGLANWARWTPVNESRDDIRAEALDNLERSIAPEWEDQFNISSYYALSLLLAETRDLDGAIDCVKSALAWNSQTLSEHAVTDSKRLSKERDLVPLWHLLALLLSAKQDFDIAGRSCEAAFEQFPAAVNAFGQNGRSADRDSAGFAKALINKLSGREKERIIETRMTQLALVEVMDGPEVALNHSDQLLSLFAALFGEHDLVEKTTPTTPKQQNGTKPEQLEIPRTSAGSVRSFRGSIFGRKKHNRQHDSAGDAPAMNSIDEEQSLPTRSRRSGSLRHKLHRAEDSKPSHPDAQRRNSKETNGVASTEPKHGGAEEPQSPETVGIAVSDHATSPSSSKNEKPTSKQPLPPVAHNMKHHELPPPAGHSTQPPEQDVRLPTSDRFDSPTGAVIRFPAVQAQKHALVILVKIWLLIAGLYRRSGLFEDAGEACEEASKQASRFEALVASQESSAKTFSERSWGVGKSSEELWGDVEAERGAISLAQGLPHDAIKHLEGALMRFPDHPKATILLANLLLDIWDEKIPAEPRSPGLQPDFADLSLSDYVKLPGVSEKNGTTVPSSSGANGLSKQTPQREVQPAEKDSPQSLGRLAARDRAYMLVSTLTKLGTSWDNSEAWFTLARVYEAGDQLEKAKEVLWWVVELEDRRPVRHWWDLGSGGYVL</sequence>
<organism evidence="4 5">
    <name type="scientific">Paecilomyces lecythidis</name>
    <dbReference type="NCBI Taxonomy" id="3004212"/>
    <lineage>
        <taxon>Eukaryota</taxon>
        <taxon>Fungi</taxon>
        <taxon>Dikarya</taxon>
        <taxon>Ascomycota</taxon>
        <taxon>Pezizomycotina</taxon>
        <taxon>Eurotiomycetes</taxon>
        <taxon>Eurotiomycetidae</taxon>
        <taxon>Eurotiales</taxon>
        <taxon>Thermoascaceae</taxon>
        <taxon>Paecilomyces</taxon>
    </lineage>
</organism>
<keyword evidence="5" id="KW-1185">Reference proteome</keyword>
<dbReference type="InterPro" id="IPR019734">
    <property type="entry name" value="TPR_rpt"/>
</dbReference>
<dbReference type="PANTHER" id="PTHR23083">
    <property type="entry name" value="TETRATRICOPEPTIDE REPEAT PROTEIN, TPR"/>
    <property type="match status" value="1"/>
</dbReference>
<evidence type="ECO:0000256" key="1">
    <source>
        <dbReference type="ARBA" id="ARBA00002550"/>
    </source>
</evidence>
<feature type="compositionally biased region" description="Polar residues" evidence="3">
    <location>
        <begin position="689"/>
        <end position="701"/>
    </location>
</feature>
<evidence type="ECO:0000256" key="3">
    <source>
        <dbReference type="SAM" id="MobiDB-lite"/>
    </source>
</evidence>
<comment type="similarity">
    <text evidence="2">Belongs to the YPP1 family.</text>
</comment>
<evidence type="ECO:0000256" key="2">
    <source>
        <dbReference type="ARBA" id="ARBA00038251"/>
    </source>
</evidence>
<protein>
    <recommendedName>
        <fullName evidence="6">Filamentation protein</fullName>
    </recommendedName>
</protein>
<proteinExistence type="inferred from homology"/>
<feature type="compositionally biased region" description="Basic and acidic residues" evidence="3">
    <location>
        <begin position="766"/>
        <end position="783"/>
    </location>
</feature>
<dbReference type="PANTHER" id="PTHR23083:SF464">
    <property type="entry name" value="TETRATRICOPEPTIDE REPEAT DOMAIN 7, ISOFORM A"/>
    <property type="match status" value="1"/>
</dbReference>
<feature type="compositionally biased region" description="Basic residues" evidence="3">
    <location>
        <begin position="753"/>
        <end position="765"/>
    </location>
</feature>
<dbReference type="InterPro" id="IPR051722">
    <property type="entry name" value="Endocytosis_PI4K-reg_protein"/>
</dbReference>
<gene>
    <name evidence="4" type="ORF">Plec18167_001907</name>
</gene>
<name>A0ABR3YAB2_9EURO</name>
<dbReference type="Proteomes" id="UP001583193">
    <property type="component" value="Unassembled WGS sequence"/>
</dbReference>
<evidence type="ECO:0000313" key="4">
    <source>
        <dbReference type="EMBL" id="KAL1885250.1"/>
    </source>
</evidence>
<comment type="caution">
    <text evidence="4">The sequence shown here is derived from an EMBL/GenBank/DDBJ whole genome shotgun (WGS) entry which is preliminary data.</text>
</comment>
<evidence type="ECO:0008006" key="6">
    <source>
        <dbReference type="Google" id="ProtNLM"/>
    </source>
</evidence>
<dbReference type="InterPro" id="IPR011990">
    <property type="entry name" value="TPR-like_helical_dom_sf"/>
</dbReference>
<evidence type="ECO:0000313" key="5">
    <source>
        <dbReference type="Proteomes" id="UP001583193"/>
    </source>
</evidence>
<feature type="region of interest" description="Disordered" evidence="3">
    <location>
        <begin position="1034"/>
        <end position="1070"/>
    </location>
</feature>
<feature type="compositionally biased region" description="Polar residues" evidence="3">
    <location>
        <begin position="1036"/>
        <end position="1057"/>
    </location>
</feature>
<accession>A0ABR3YAB2</accession>
<dbReference type="Gene3D" id="1.25.40.10">
    <property type="entry name" value="Tetratricopeptide repeat domain"/>
    <property type="match status" value="2"/>
</dbReference>
<feature type="region of interest" description="Disordered" evidence="3">
    <location>
        <begin position="688"/>
        <end position="865"/>
    </location>
</feature>